<feature type="transmembrane region" description="Helical" evidence="1">
    <location>
        <begin position="143"/>
        <end position="162"/>
    </location>
</feature>
<feature type="transmembrane region" description="Helical" evidence="1">
    <location>
        <begin position="50"/>
        <end position="69"/>
    </location>
</feature>
<organism evidence="2 3">
    <name type="scientific">Ambispora gerdemannii</name>
    <dbReference type="NCBI Taxonomy" id="144530"/>
    <lineage>
        <taxon>Eukaryota</taxon>
        <taxon>Fungi</taxon>
        <taxon>Fungi incertae sedis</taxon>
        <taxon>Mucoromycota</taxon>
        <taxon>Glomeromycotina</taxon>
        <taxon>Glomeromycetes</taxon>
        <taxon>Archaeosporales</taxon>
        <taxon>Ambisporaceae</taxon>
        <taxon>Ambispora</taxon>
    </lineage>
</organism>
<comment type="caution">
    <text evidence="2">The sequence shown here is derived from an EMBL/GenBank/DDBJ whole genome shotgun (WGS) entry which is preliminary data.</text>
</comment>
<reference evidence="2" key="1">
    <citation type="submission" date="2021-06" db="EMBL/GenBank/DDBJ databases">
        <authorList>
            <person name="Kallberg Y."/>
            <person name="Tangrot J."/>
            <person name="Rosling A."/>
        </authorList>
    </citation>
    <scope>NUCLEOTIDE SEQUENCE</scope>
    <source>
        <strain evidence="2">MT106</strain>
    </source>
</reference>
<evidence type="ECO:0000313" key="3">
    <source>
        <dbReference type="Proteomes" id="UP000789831"/>
    </source>
</evidence>
<gene>
    <name evidence="2" type="ORF">AGERDE_LOCUS7602</name>
</gene>
<evidence type="ECO:0000256" key="1">
    <source>
        <dbReference type="SAM" id="Phobius"/>
    </source>
</evidence>
<accession>A0A9N9BN55</accession>
<dbReference type="OrthoDB" id="5586934at2759"/>
<sequence length="262" mass="29661">MTHLILKISNVLAYALVLFITLTGIADPENNRSHEDESEESLLYPAVWTFKIWYLIYGLLGGFVLYQFFPPANSVTVEAIKWYHVIASILLSSFVVVWHQRDFGTAEIVILLLLLITLARTYRNLGLYPASTIYDRLFIHYPFTIYVTCVGFATVINICALIPLMNDILPSIFAIAFIGIIGFYFIDHHYRKDAVISSTLVWGLAGIALNNHDEPEEKPILIAATVAGGVVFGGILKFWINRMHSWWRLRSASLDERAPLLP</sequence>
<feature type="transmembrane region" description="Helical" evidence="1">
    <location>
        <begin position="168"/>
        <end position="186"/>
    </location>
</feature>
<dbReference type="PANTHER" id="PTHR33802:SF1">
    <property type="entry name" value="XK-RELATED PROTEIN"/>
    <property type="match status" value="1"/>
</dbReference>
<protein>
    <submittedName>
        <fullName evidence="2">1226_t:CDS:1</fullName>
    </submittedName>
</protein>
<feature type="transmembrane region" description="Helical" evidence="1">
    <location>
        <begin position="221"/>
        <end position="240"/>
    </location>
</feature>
<dbReference type="Proteomes" id="UP000789831">
    <property type="component" value="Unassembled WGS sequence"/>
</dbReference>
<keyword evidence="1" id="KW-0472">Membrane</keyword>
<name>A0A9N9BN55_9GLOM</name>
<feature type="transmembrane region" description="Helical" evidence="1">
    <location>
        <begin position="104"/>
        <end position="122"/>
    </location>
</feature>
<keyword evidence="1" id="KW-1133">Transmembrane helix</keyword>
<dbReference type="AlphaFoldDB" id="A0A9N9BN55"/>
<evidence type="ECO:0000313" key="2">
    <source>
        <dbReference type="EMBL" id="CAG8570256.1"/>
    </source>
</evidence>
<dbReference type="EMBL" id="CAJVPL010001418">
    <property type="protein sequence ID" value="CAG8570256.1"/>
    <property type="molecule type" value="Genomic_DNA"/>
</dbReference>
<keyword evidence="1" id="KW-0812">Transmembrane</keyword>
<dbReference type="PANTHER" id="PTHR33802">
    <property type="entry name" value="SI:CH211-161H7.5-RELATED"/>
    <property type="match status" value="1"/>
</dbReference>
<proteinExistence type="predicted"/>
<feature type="transmembrane region" description="Helical" evidence="1">
    <location>
        <begin position="81"/>
        <end position="98"/>
    </location>
</feature>
<keyword evidence="3" id="KW-1185">Reference proteome</keyword>